<dbReference type="GO" id="GO:0009231">
    <property type="term" value="P:riboflavin biosynthetic process"/>
    <property type="evidence" value="ECO:0007669"/>
    <property type="project" value="InterPro"/>
</dbReference>
<dbReference type="GO" id="GO:0009398">
    <property type="term" value="P:FMN biosynthetic process"/>
    <property type="evidence" value="ECO:0007669"/>
    <property type="project" value="UniProtKB-UniPathway"/>
</dbReference>
<dbReference type="EMBL" id="LAZR01000445">
    <property type="protein sequence ID" value="KKN68562.1"/>
    <property type="molecule type" value="Genomic_DNA"/>
</dbReference>
<proteinExistence type="inferred from homology"/>
<evidence type="ECO:0000256" key="10">
    <source>
        <dbReference type="ARBA" id="ARBA00022695"/>
    </source>
</evidence>
<protein>
    <recommendedName>
        <fullName evidence="6">Bifunctional riboflavin kinase/FMN adenylyltransferase</fullName>
        <ecNumber evidence="4">2.7.1.26</ecNumber>
        <ecNumber evidence="5">2.7.7.2</ecNumber>
    </recommendedName>
</protein>
<dbReference type="SUPFAM" id="SSF52374">
    <property type="entry name" value="Nucleotidylyl transferase"/>
    <property type="match status" value="1"/>
</dbReference>
<evidence type="ECO:0000256" key="8">
    <source>
        <dbReference type="ARBA" id="ARBA00022643"/>
    </source>
</evidence>
<name>A0A0F9T195_9ZZZZ</name>
<evidence type="ECO:0000256" key="11">
    <source>
        <dbReference type="ARBA" id="ARBA00022741"/>
    </source>
</evidence>
<evidence type="ECO:0000256" key="1">
    <source>
        <dbReference type="ARBA" id="ARBA00004726"/>
    </source>
</evidence>
<keyword evidence="13" id="KW-0274">FAD</keyword>
<dbReference type="AlphaFoldDB" id="A0A0F9T195"/>
<evidence type="ECO:0000256" key="5">
    <source>
        <dbReference type="ARBA" id="ARBA00012393"/>
    </source>
</evidence>
<dbReference type="InterPro" id="IPR015864">
    <property type="entry name" value="FAD_synthase"/>
</dbReference>
<evidence type="ECO:0000256" key="15">
    <source>
        <dbReference type="ARBA" id="ARBA00023268"/>
    </source>
</evidence>
<feature type="domain" description="Riboflavin kinase" evidence="16">
    <location>
        <begin position="189"/>
        <end position="314"/>
    </location>
</feature>
<dbReference type="Pfam" id="PF06574">
    <property type="entry name" value="FAD_syn"/>
    <property type="match status" value="1"/>
</dbReference>
<dbReference type="PIRSF" id="PIRSF004491">
    <property type="entry name" value="FAD_Synth"/>
    <property type="match status" value="1"/>
</dbReference>
<comment type="similarity">
    <text evidence="3">Belongs to the RibF family.</text>
</comment>
<comment type="pathway">
    <text evidence="1">Cofactor biosynthesis; FAD biosynthesis; FAD from FMN: step 1/1.</text>
</comment>
<dbReference type="GO" id="GO:0008531">
    <property type="term" value="F:riboflavin kinase activity"/>
    <property type="evidence" value="ECO:0007669"/>
    <property type="project" value="UniProtKB-EC"/>
</dbReference>
<dbReference type="PANTHER" id="PTHR22749:SF6">
    <property type="entry name" value="RIBOFLAVIN KINASE"/>
    <property type="match status" value="1"/>
</dbReference>
<keyword evidence="7" id="KW-0285">Flavoprotein</keyword>
<keyword evidence="8" id="KW-0288">FMN</keyword>
<evidence type="ECO:0000256" key="7">
    <source>
        <dbReference type="ARBA" id="ARBA00022630"/>
    </source>
</evidence>
<keyword evidence="12" id="KW-0418">Kinase</keyword>
<dbReference type="GO" id="GO:0006747">
    <property type="term" value="P:FAD biosynthetic process"/>
    <property type="evidence" value="ECO:0007669"/>
    <property type="project" value="UniProtKB-UniPathway"/>
</dbReference>
<keyword evidence="10" id="KW-0548">Nucleotidyltransferase</keyword>
<keyword evidence="9" id="KW-0808">Transferase</keyword>
<dbReference type="GO" id="GO:0005524">
    <property type="term" value="F:ATP binding"/>
    <property type="evidence" value="ECO:0007669"/>
    <property type="project" value="UniProtKB-KW"/>
</dbReference>
<dbReference type="CDD" id="cd02064">
    <property type="entry name" value="FAD_synthetase_N"/>
    <property type="match status" value="1"/>
</dbReference>
<dbReference type="FunFam" id="3.40.50.620:FF:000021">
    <property type="entry name" value="Riboflavin biosynthesis protein"/>
    <property type="match status" value="1"/>
</dbReference>
<evidence type="ECO:0000256" key="12">
    <source>
        <dbReference type="ARBA" id="ARBA00022777"/>
    </source>
</evidence>
<dbReference type="Pfam" id="PF01687">
    <property type="entry name" value="Flavokinase"/>
    <property type="match status" value="1"/>
</dbReference>
<dbReference type="UniPathway" id="UPA00277">
    <property type="reaction ID" value="UER00407"/>
</dbReference>
<keyword evidence="11" id="KW-0547">Nucleotide-binding</keyword>
<sequence length="317" mass="34703">MDKRIINGLADTPPELRGCVLTIGNFDGVHLGHQRILEAAGKLARNKRMLVAAMTFEPPPDLVLRPDDPPQRLTPLAQKTELLLAGGADRVVVAHADMDLLTMEPAAFIDRVIVANFSPCFVVEGPNFFFGRRREGTIDMLVEAGCSSGFEVRVEEPLELDLPGGAERVCSTLIRRLIGAGEIEQAAACLGRSHTLWAAVVRGKGRGRVLDFPTANLARGEQIVPADGIYAGWAQIGDERFAAAISIGSKPTFGVSDETVVEAYLLDAGQRNFYNKSMALQIAHRLRDQRRFDSADALRDQIVKDVQRVREFCTKDV</sequence>
<evidence type="ECO:0000256" key="9">
    <source>
        <dbReference type="ARBA" id="ARBA00022679"/>
    </source>
</evidence>
<dbReference type="NCBIfam" id="NF004160">
    <property type="entry name" value="PRK05627.1-3"/>
    <property type="match status" value="1"/>
</dbReference>
<dbReference type="GO" id="GO:0003919">
    <property type="term" value="F:FMN adenylyltransferase activity"/>
    <property type="evidence" value="ECO:0007669"/>
    <property type="project" value="UniProtKB-EC"/>
</dbReference>
<dbReference type="Gene3D" id="2.40.30.30">
    <property type="entry name" value="Riboflavin kinase-like"/>
    <property type="match status" value="1"/>
</dbReference>
<dbReference type="InterPro" id="IPR002606">
    <property type="entry name" value="Riboflavin_kinase_bac"/>
</dbReference>
<dbReference type="UniPathway" id="UPA00276">
    <property type="reaction ID" value="UER00406"/>
</dbReference>
<dbReference type="InterPro" id="IPR015865">
    <property type="entry name" value="Riboflavin_kinase_bac/euk"/>
</dbReference>
<dbReference type="SUPFAM" id="SSF82114">
    <property type="entry name" value="Riboflavin kinase-like"/>
    <property type="match status" value="1"/>
</dbReference>
<dbReference type="NCBIfam" id="TIGR00083">
    <property type="entry name" value="ribF"/>
    <property type="match status" value="1"/>
</dbReference>
<dbReference type="InterPro" id="IPR023465">
    <property type="entry name" value="Riboflavin_kinase_dom_sf"/>
</dbReference>
<reference evidence="17" key="1">
    <citation type="journal article" date="2015" name="Nature">
        <title>Complex archaea that bridge the gap between prokaryotes and eukaryotes.</title>
        <authorList>
            <person name="Spang A."/>
            <person name="Saw J.H."/>
            <person name="Jorgensen S.L."/>
            <person name="Zaremba-Niedzwiedzka K."/>
            <person name="Martijn J."/>
            <person name="Lind A.E."/>
            <person name="van Eijk R."/>
            <person name="Schleper C."/>
            <person name="Guy L."/>
            <person name="Ettema T.J."/>
        </authorList>
    </citation>
    <scope>NUCLEOTIDE SEQUENCE</scope>
</reference>
<organism evidence="17">
    <name type="scientific">marine sediment metagenome</name>
    <dbReference type="NCBI Taxonomy" id="412755"/>
    <lineage>
        <taxon>unclassified sequences</taxon>
        <taxon>metagenomes</taxon>
        <taxon>ecological metagenomes</taxon>
    </lineage>
</organism>
<dbReference type="InterPro" id="IPR023468">
    <property type="entry name" value="Riboflavin_kinase"/>
</dbReference>
<dbReference type="NCBIfam" id="TIGR00125">
    <property type="entry name" value="cyt_tran_rel"/>
    <property type="match status" value="1"/>
</dbReference>
<keyword evidence="14" id="KW-0067">ATP-binding</keyword>
<evidence type="ECO:0000256" key="13">
    <source>
        <dbReference type="ARBA" id="ARBA00022827"/>
    </source>
</evidence>
<dbReference type="PANTHER" id="PTHR22749">
    <property type="entry name" value="RIBOFLAVIN KINASE/FMN ADENYLYLTRANSFERASE"/>
    <property type="match status" value="1"/>
</dbReference>
<dbReference type="InterPro" id="IPR004821">
    <property type="entry name" value="Cyt_trans-like"/>
</dbReference>
<keyword evidence="15" id="KW-0511">Multifunctional enzyme</keyword>
<accession>A0A0F9T195</accession>
<comment type="pathway">
    <text evidence="2">Cofactor biosynthesis; FMN biosynthesis; FMN from riboflavin (ATP route): step 1/1.</text>
</comment>
<evidence type="ECO:0000256" key="2">
    <source>
        <dbReference type="ARBA" id="ARBA00005201"/>
    </source>
</evidence>
<dbReference type="Gene3D" id="3.40.50.620">
    <property type="entry name" value="HUPs"/>
    <property type="match status" value="1"/>
</dbReference>
<gene>
    <name evidence="17" type="ORF">LCGC14_0449920</name>
</gene>
<dbReference type="EC" id="2.7.1.26" evidence="4"/>
<evidence type="ECO:0000259" key="16">
    <source>
        <dbReference type="SMART" id="SM00904"/>
    </source>
</evidence>
<dbReference type="InterPro" id="IPR014729">
    <property type="entry name" value="Rossmann-like_a/b/a_fold"/>
</dbReference>
<evidence type="ECO:0000256" key="3">
    <source>
        <dbReference type="ARBA" id="ARBA00010214"/>
    </source>
</evidence>
<dbReference type="SMART" id="SM00904">
    <property type="entry name" value="Flavokinase"/>
    <property type="match status" value="1"/>
</dbReference>
<evidence type="ECO:0000256" key="4">
    <source>
        <dbReference type="ARBA" id="ARBA00012105"/>
    </source>
</evidence>
<dbReference type="EC" id="2.7.7.2" evidence="5"/>
<evidence type="ECO:0000256" key="14">
    <source>
        <dbReference type="ARBA" id="ARBA00022840"/>
    </source>
</evidence>
<evidence type="ECO:0000256" key="6">
    <source>
        <dbReference type="ARBA" id="ARBA00018483"/>
    </source>
</evidence>
<comment type="caution">
    <text evidence="17">The sequence shown here is derived from an EMBL/GenBank/DDBJ whole genome shotgun (WGS) entry which is preliminary data.</text>
</comment>
<evidence type="ECO:0000313" key="17">
    <source>
        <dbReference type="EMBL" id="KKN68562.1"/>
    </source>
</evidence>